<keyword evidence="1" id="KW-1133">Transmembrane helix</keyword>
<evidence type="ECO:0000313" key="2">
    <source>
        <dbReference type="EnsemblMetazoa" id="ACUA006758-PA"/>
    </source>
</evidence>
<reference evidence="3" key="1">
    <citation type="submission" date="2013-09" db="EMBL/GenBank/DDBJ databases">
        <title>The Genome Sequence of Anopheles culicifacies species A.</title>
        <authorList>
            <consortium name="The Broad Institute Genomics Platform"/>
            <person name="Neafsey D.E."/>
            <person name="Besansky N."/>
            <person name="Howell P."/>
            <person name="Walton C."/>
            <person name="Young S.K."/>
            <person name="Zeng Q."/>
            <person name="Gargeya S."/>
            <person name="Fitzgerald M."/>
            <person name="Haas B."/>
            <person name="Abouelleil A."/>
            <person name="Allen A.W."/>
            <person name="Alvarado L."/>
            <person name="Arachchi H.M."/>
            <person name="Berlin A.M."/>
            <person name="Chapman S.B."/>
            <person name="Gainer-Dewar J."/>
            <person name="Goldberg J."/>
            <person name="Griggs A."/>
            <person name="Gujja S."/>
            <person name="Hansen M."/>
            <person name="Howarth C."/>
            <person name="Imamovic A."/>
            <person name="Ireland A."/>
            <person name="Larimer J."/>
            <person name="McCowan C."/>
            <person name="Murphy C."/>
            <person name="Pearson M."/>
            <person name="Poon T.W."/>
            <person name="Priest M."/>
            <person name="Roberts A."/>
            <person name="Saif S."/>
            <person name="Shea T."/>
            <person name="Sisk P."/>
            <person name="Sykes S."/>
            <person name="Wortman J."/>
            <person name="Nusbaum C."/>
            <person name="Birren B."/>
        </authorList>
    </citation>
    <scope>NUCLEOTIDE SEQUENCE [LARGE SCALE GENOMIC DNA]</scope>
    <source>
        <strain evidence="3">A-37</strain>
    </source>
</reference>
<keyword evidence="1" id="KW-0472">Membrane</keyword>
<dbReference type="VEuPathDB" id="VectorBase:ACUA006758"/>
<dbReference type="EMBL" id="AXCM01022270">
    <property type="status" value="NOT_ANNOTATED_CDS"/>
    <property type="molecule type" value="Genomic_DNA"/>
</dbReference>
<evidence type="ECO:0000313" key="3">
    <source>
        <dbReference type="Proteomes" id="UP000075883"/>
    </source>
</evidence>
<dbReference type="AlphaFoldDB" id="A0A182M0X2"/>
<dbReference type="EnsemblMetazoa" id="ACUA006758-RA">
    <property type="protein sequence ID" value="ACUA006758-PA"/>
    <property type="gene ID" value="ACUA006758"/>
</dbReference>
<reference evidence="2" key="2">
    <citation type="submission" date="2020-05" db="UniProtKB">
        <authorList>
            <consortium name="EnsemblMetazoa"/>
        </authorList>
    </citation>
    <scope>IDENTIFICATION</scope>
    <source>
        <strain evidence="2">A-37</strain>
    </source>
</reference>
<sequence>MSFLFSSIKNLTVGGTGLGGTGSPAVGATTPTASNTGPIVSCYQGTFQPDVVHSAVRPRTRPPVHSRRTLATFGPFGPRTKFACYYYLFALFSFAVQCGLRVALLHELIL</sequence>
<proteinExistence type="predicted"/>
<organism evidence="2 3">
    <name type="scientific">Anopheles culicifacies</name>
    <dbReference type="NCBI Taxonomy" id="139723"/>
    <lineage>
        <taxon>Eukaryota</taxon>
        <taxon>Metazoa</taxon>
        <taxon>Ecdysozoa</taxon>
        <taxon>Arthropoda</taxon>
        <taxon>Hexapoda</taxon>
        <taxon>Insecta</taxon>
        <taxon>Pterygota</taxon>
        <taxon>Neoptera</taxon>
        <taxon>Endopterygota</taxon>
        <taxon>Diptera</taxon>
        <taxon>Nematocera</taxon>
        <taxon>Culicoidea</taxon>
        <taxon>Culicidae</taxon>
        <taxon>Anophelinae</taxon>
        <taxon>Anopheles</taxon>
        <taxon>culicifacies species complex</taxon>
    </lineage>
</organism>
<evidence type="ECO:0000256" key="1">
    <source>
        <dbReference type="SAM" id="Phobius"/>
    </source>
</evidence>
<keyword evidence="3" id="KW-1185">Reference proteome</keyword>
<protein>
    <submittedName>
        <fullName evidence="2">Uncharacterized protein</fullName>
    </submittedName>
</protein>
<name>A0A182M0X2_9DIPT</name>
<keyword evidence="1" id="KW-0812">Transmembrane</keyword>
<accession>A0A182M0X2</accession>
<feature type="transmembrane region" description="Helical" evidence="1">
    <location>
        <begin position="84"/>
        <end position="104"/>
    </location>
</feature>
<dbReference type="Proteomes" id="UP000075883">
    <property type="component" value="Unassembled WGS sequence"/>
</dbReference>